<dbReference type="OrthoDB" id="2745518at2759"/>
<sequence>MIIMTRRSSIPLDDDSIQLVLCYLPDFSSLQSALLSCRAIYRVWRAYPVQIEYAIAANIVGGALPQALRLTR</sequence>
<proteinExistence type="predicted"/>
<dbReference type="EMBL" id="VDMD01000006">
    <property type="protein sequence ID" value="TRM64659.1"/>
    <property type="molecule type" value="Genomic_DNA"/>
</dbReference>
<name>A0A550CIR1_9AGAR</name>
<evidence type="ECO:0000313" key="2">
    <source>
        <dbReference type="Proteomes" id="UP000320762"/>
    </source>
</evidence>
<accession>A0A550CIR1</accession>
<organism evidence="1 2">
    <name type="scientific">Schizophyllum amplum</name>
    <dbReference type="NCBI Taxonomy" id="97359"/>
    <lineage>
        <taxon>Eukaryota</taxon>
        <taxon>Fungi</taxon>
        <taxon>Dikarya</taxon>
        <taxon>Basidiomycota</taxon>
        <taxon>Agaricomycotina</taxon>
        <taxon>Agaricomycetes</taxon>
        <taxon>Agaricomycetidae</taxon>
        <taxon>Agaricales</taxon>
        <taxon>Schizophyllaceae</taxon>
        <taxon>Schizophyllum</taxon>
    </lineage>
</organism>
<keyword evidence="2" id="KW-1185">Reference proteome</keyword>
<gene>
    <name evidence="1" type="ORF">BD626DRAFT_489444</name>
</gene>
<reference evidence="1 2" key="1">
    <citation type="journal article" date="2019" name="New Phytol.">
        <title>Comparative genomics reveals unique wood-decay strategies and fruiting body development in the Schizophyllaceae.</title>
        <authorList>
            <person name="Almasi E."/>
            <person name="Sahu N."/>
            <person name="Krizsan K."/>
            <person name="Balint B."/>
            <person name="Kovacs G.M."/>
            <person name="Kiss B."/>
            <person name="Cseklye J."/>
            <person name="Drula E."/>
            <person name="Henrissat B."/>
            <person name="Nagy I."/>
            <person name="Chovatia M."/>
            <person name="Adam C."/>
            <person name="LaButti K."/>
            <person name="Lipzen A."/>
            <person name="Riley R."/>
            <person name="Grigoriev I.V."/>
            <person name="Nagy L.G."/>
        </authorList>
    </citation>
    <scope>NUCLEOTIDE SEQUENCE [LARGE SCALE GENOMIC DNA]</scope>
    <source>
        <strain evidence="1 2">NL-1724</strain>
    </source>
</reference>
<dbReference type="STRING" id="97359.A0A550CIR1"/>
<protein>
    <recommendedName>
        <fullName evidence="3">F-box domain-containing protein</fullName>
    </recommendedName>
</protein>
<evidence type="ECO:0000313" key="1">
    <source>
        <dbReference type="EMBL" id="TRM64659.1"/>
    </source>
</evidence>
<evidence type="ECO:0008006" key="3">
    <source>
        <dbReference type="Google" id="ProtNLM"/>
    </source>
</evidence>
<dbReference type="Proteomes" id="UP000320762">
    <property type="component" value="Unassembled WGS sequence"/>
</dbReference>
<dbReference type="AlphaFoldDB" id="A0A550CIR1"/>
<comment type="caution">
    <text evidence="1">The sequence shown here is derived from an EMBL/GenBank/DDBJ whole genome shotgun (WGS) entry which is preliminary data.</text>
</comment>